<name>A0ABR2EPG4_9ROSI</name>
<keyword evidence="4" id="KW-1185">Reference proteome</keyword>
<dbReference type="Proteomes" id="UP001472677">
    <property type="component" value="Unassembled WGS sequence"/>
</dbReference>
<evidence type="ECO:0000256" key="1">
    <source>
        <dbReference type="ARBA" id="ARBA00007727"/>
    </source>
</evidence>
<organism evidence="3 4">
    <name type="scientific">Hibiscus sabdariffa</name>
    <name type="common">roselle</name>
    <dbReference type="NCBI Taxonomy" id="183260"/>
    <lineage>
        <taxon>Eukaryota</taxon>
        <taxon>Viridiplantae</taxon>
        <taxon>Streptophyta</taxon>
        <taxon>Embryophyta</taxon>
        <taxon>Tracheophyta</taxon>
        <taxon>Spermatophyta</taxon>
        <taxon>Magnoliopsida</taxon>
        <taxon>eudicotyledons</taxon>
        <taxon>Gunneridae</taxon>
        <taxon>Pentapetalae</taxon>
        <taxon>rosids</taxon>
        <taxon>malvids</taxon>
        <taxon>Malvales</taxon>
        <taxon>Malvaceae</taxon>
        <taxon>Malvoideae</taxon>
        <taxon>Hibiscus</taxon>
    </lineage>
</organism>
<gene>
    <name evidence="3" type="ORF">V6N12_035448</name>
</gene>
<dbReference type="InterPro" id="IPR026057">
    <property type="entry name" value="TBL_C"/>
</dbReference>
<dbReference type="PANTHER" id="PTHR32285:SF22">
    <property type="entry name" value="PROTEIN TRICHOME BIREFRINGENCE"/>
    <property type="match status" value="1"/>
</dbReference>
<sequence>MIRTHEKTSKGKDYYQEGSHVYNELNVLEAFRKALTTRARWVDASVNPMKTMVFFRGYSASHFRAACKRKQDETTSKKS</sequence>
<evidence type="ECO:0000313" key="3">
    <source>
        <dbReference type="EMBL" id="KAK8563298.1"/>
    </source>
</evidence>
<feature type="domain" description="Trichome birefringence-like C-terminal" evidence="2">
    <location>
        <begin position="5"/>
        <end position="71"/>
    </location>
</feature>
<comment type="caution">
    <text evidence="3">The sequence shown here is derived from an EMBL/GenBank/DDBJ whole genome shotgun (WGS) entry which is preliminary data.</text>
</comment>
<dbReference type="InterPro" id="IPR029962">
    <property type="entry name" value="TBL"/>
</dbReference>
<proteinExistence type="inferred from homology"/>
<comment type="similarity">
    <text evidence="1">Belongs to the PC-esterase family. TBL subfamily.</text>
</comment>
<dbReference type="EMBL" id="JBBPBM010000011">
    <property type="protein sequence ID" value="KAK8563298.1"/>
    <property type="molecule type" value="Genomic_DNA"/>
</dbReference>
<dbReference type="PANTHER" id="PTHR32285">
    <property type="entry name" value="PROTEIN TRICHOME BIREFRINGENCE-LIKE 9-RELATED"/>
    <property type="match status" value="1"/>
</dbReference>
<evidence type="ECO:0000259" key="2">
    <source>
        <dbReference type="Pfam" id="PF13839"/>
    </source>
</evidence>
<reference evidence="3 4" key="1">
    <citation type="journal article" date="2024" name="G3 (Bethesda)">
        <title>Genome assembly of Hibiscus sabdariffa L. provides insights into metabolisms of medicinal natural products.</title>
        <authorList>
            <person name="Kim T."/>
        </authorList>
    </citation>
    <scope>NUCLEOTIDE SEQUENCE [LARGE SCALE GENOMIC DNA]</scope>
    <source>
        <strain evidence="3">TK-2024</strain>
        <tissue evidence="3">Old leaves</tissue>
    </source>
</reference>
<dbReference type="Pfam" id="PF13839">
    <property type="entry name" value="PC-Esterase"/>
    <property type="match status" value="1"/>
</dbReference>
<accession>A0ABR2EPG4</accession>
<protein>
    <recommendedName>
        <fullName evidence="2">Trichome birefringence-like C-terminal domain-containing protein</fullName>
    </recommendedName>
</protein>
<evidence type="ECO:0000313" key="4">
    <source>
        <dbReference type="Proteomes" id="UP001472677"/>
    </source>
</evidence>